<organism evidence="1 2">
    <name type="scientific">Clohesyomyces aquaticus</name>
    <dbReference type="NCBI Taxonomy" id="1231657"/>
    <lineage>
        <taxon>Eukaryota</taxon>
        <taxon>Fungi</taxon>
        <taxon>Dikarya</taxon>
        <taxon>Ascomycota</taxon>
        <taxon>Pezizomycotina</taxon>
        <taxon>Dothideomycetes</taxon>
        <taxon>Pleosporomycetidae</taxon>
        <taxon>Pleosporales</taxon>
        <taxon>Lindgomycetaceae</taxon>
        <taxon>Clohesyomyces</taxon>
    </lineage>
</organism>
<sequence>MENFNSPWSKTLEGLRTTIESVPSAHTAAFEKLSAETLNAINNPAYLHVWEVDGDVDSLLHLEYVIVMLRALTTYVPQKDEPAKYVPAGMVIIVSESEISGRDTFSRVCDTVKHIMQDSGTAQLNGFVKCFSNIAIVRGVNNSKLPTPAPELRYTDKAAAKQASDAVQRITLTIFKILEKGFYTGDRRKIVWHHGPVVHFLLYFVDHTTPPIRNALAGITVHSLFTFTKSSTESPDPCIPITGPLFATSLGQRNTLTHLSTLSTYTTRLHITTTFLTTSALLTPFSLNTYIPYWAHSALVLLPRSVWLPHFHSTLDELVLFSYRLWGGKTGVFGKEVVAIVQAKLREKVAGRWARRCIQQQEYGKEKCKAEVVAGEGEVYRIVNAVDGPIQPFGDGNGEAEAGLPAWSRLSVGPVGMSKSAYIAAPVAIDFGHRAMRVSSTSPFRVLLPRDETPETVRRRIGEAFGGLVSLARGQGGGNGRVGVKREDVECWKEVVGACEWALAGGGRRGKDIEERVGFVRGGLRMGGWASLVGGV</sequence>
<dbReference type="EMBL" id="MCFA01000145">
    <property type="protein sequence ID" value="ORY03586.1"/>
    <property type="molecule type" value="Genomic_DNA"/>
</dbReference>
<proteinExistence type="predicted"/>
<dbReference type="OrthoDB" id="3796651at2759"/>
<dbReference type="AlphaFoldDB" id="A0A1Y1Z068"/>
<protein>
    <submittedName>
        <fullName evidence="1">Uncharacterized protein</fullName>
    </submittedName>
</protein>
<evidence type="ECO:0000313" key="1">
    <source>
        <dbReference type="EMBL" id="ORY03586.1"/>
    </source>
</evidence>
<reference evidence="1 2" key="1">
    <citation type="submission" date="2016-07" db="EMBL/GenBank/DDBJ databases">
        <title>Pervasive Adenine N6-methylation of Active Genes in Fungi.</title>
        <authorList>
            <consortium name="DOE Joint Genome Institute"/>
            <person name="Mondo S.J."/>
            <person name="Dannebaum R.O."/>
            <person name="Kuo R.C."/>
            <person name="Labutti K."/>
            <person name="Haridas S."/>
            <person name="Kuo A."/>
            <person name="Salamov A."/>
            <person name="Ahrendt S.R."/>
            <person name="Lipzen A."/>
            <person name="Sullivan W."/>
            <person name="Andreopoulos W.B."/>
            <person name="Clum A."/>
            <person name="Lindquist E."/>
            <person name="Daum C."/>
            <person name="Ramamoorthy G.K."/>
            <person name="Gryganskyi A."/>
            <person name="Culley D."/>
            <person name="Magnuson J.K."/>
            <person name="James T.Y."/>
            <person name="O'Malley M.A."/>
            <person name="Stajich J.E."/>
            <person name="Spatafora J.W."/>
            <person name="Visel A."/>
            <person name="Grigoriev I.V."/>
        </authorList>
    </citation>
    <scope>NUCLEOTIDE SEQUENCE [LARGE SCALE GENOMIC DNA]</scope>
    <source>
        <strain evidence="1 2">CBS 115471</strain>
    </source>
</reference>
<accession>A0A1Y1Z068</accession>
<dbReference type="STRING" id="1231657.A0A1Y1Z068"/>
<dbReference type="Proteomes" id="UP000193144">
    <property type="component" value="Unassembled WGS sequence"/>
</dbReference>
<keyword evidence="2" id="KW-1185">Reference proteome</keyword>
<name>A0A1Y1Z068_9PLEO</name>
<gene>
    <name evidence="1" type="ORF">BCR34DRAFT_634977</name>
</gene>
<evidence type="ECO:0000313" key="2">
    <source>
        <dbReference type="Proteomes" id="UP000193144"/>
    </source>
</evidence>
<comment type="caution">
    <text evidence="1">The sequence shown here is derived from an EMBL/GenBank/DDBJ whole genome shotgun (WGS) entry which is preliminary data.</text>
</comment>